<comment type="cofactor">
    <cofactor evidence="1">
        <name>Ca(2+)</name>
        <dbReference type="ChEBI" id="CHEBI:29108"/>
    </cofactor>
</comment>
<name>A0A173YRT9_9CLOT</name>
<dbReference type="PANTHER" id="PTHR10357">
    <property type="entry name" value="ALPHA-AMYLASE FAMILY MEMBER"/>
    <property type="match status" value="1"/>
</dbReference>
<dbReference type="InterPro" id="IPR004185">
    <property type="entry name" value="Glyco_hydro_13_lg-like_dom"/>
</dbReference>
<feature type="domain" description="CBM20" evidence="13">
    <location>
        <begin position="244"/>
        <end position="336"/>
    </location>
</feature>
<dbReference type="GO" id="GO:0046872">
    <property type="term" value="F:metal ion binding"/>
    <property type="evidence" value="ECO:0007669"/>
    <property type="project" value="UniProtKB-KW"/>
</dbReference>
<dbReference type="InterPro" id="IPR005323">
    <property type="entry name" value="CBM41_pullulanase"/>
</dbReference>
<dbReference type="InterPro" id="IPR031319">
    <property type="entry name" value="A-amylase_C"/>
</dbReference>
<keyword evidence="12" id="KW-0812">Transmembrane</keyword>
<evidence type="ECO:0000256" key="1">
    <source>
        <dbReference type="ARBA" id="ARBA00001913"/>
    </source>
</evidence>
<dbReference type="SMART" id="SM00642">
    <property type="entry name" value="Aamy"/>
    <property type="match status" value="1"/>
</dbReference>
<dbReference type="Gene3D" id="2.60.40.10">
    <property type="entry name" value="Immunoglobulins"/>
    <property type="match status" value="9"/>
</dbReference>
<keyword evidence="12" id="KW-0472">Membrane</keyword>
<reference evidence="14 15" key="1">
    <citation type="submission" date="2015-09" db="EMBL/GenBank/DDBJ databases">
        <authorList>
            <consortium name="Pathogen Informatics"/>
        </authorList>
    </citation>
    <scope>NUCLEOTIDE SEQUENCE [LARGE SCALE GENOMIC DNA]</scope>
    <source>
        <strain evidence="14 15">2789STDY5834855</strain>
    </source>
</reference>
<evidence type="ECO:0000256" key="3">
    <source>
        <dbReference type="ARBA" id="ARBA00022512"/>
    </source>
</evidence>
<dbReference type="InterPro" id="IPR017853">
    <property type="entry name" value="GH"/>
</dbReference>
<dbReference type="InterPro" id="IPR006047">
    <property type="entry name" value="GH13_cat_dom"/>
</dbReference>
<dbReference type="Pfam" id="PF00746">
    <property type="entry name" value="Gram_pos_anchor"/>
    <property type="match status" value="1"/>
</dbReference>
<evidence type="ECO:0000256" key="10">
    <source>
        <dbReference type="ARBA" id="ARBA00023295"/>
    </source>
</evidence>
<feature type="transmembrane region" description="Helical" evidence="12">
    <location>
        <begin position="2099"/>
        <end position="2117"/>
    </location>
</feature>
<dbReference type="Gene3D" id="2.60.40.1110">
    <property type="match status" value="2"/>
</dbReference>
<dbReference type="NCBIfam" id="TIGR01167">
    <property type="entry name" value="LPXTG_anchor"/>
    <property type="match status" value="1"/>
</dbReference>
<evidence type="ECO:0000256" key="6">
    <source>
        <dbReference type="ARBA" id="ARBA00022729"/>
    </source>
</evidence>
<dbReference type="InterPro" id="IPR036116">
    <property type="entry name" value="FN3_sf"/>
</dbReference>
<dbReference type="Proteomes" id="UP000095558">
    <property type="component" value="Unassembled WGS sequence"/>
</dbReference>
<dbReference type="CDD" id="cd10315">
    <property type="entry name" value="CBM41_pullulanase"/>
    <property type="match status" value="1"/>
</dbReference>
<keyword evidence="4" id="KW-0964">Secreted</keyword>
<organism evidence="14 15">
    <name type="scientific">Clostridium disporicum</name>
    <dbReference type="NCBI Taxonomy" id="84024"/>
    <lineage>
        <taxon>Bacteria</taxon>
        <taxon>Bacillati</taxon>
        <taxon>Bacillota</taxon>
        <taxon>Clostridia</taxon>
        <taxon>Eubacteriales</taxon>
        <taxon>Clostridiaceae</taxon>
        <taxon>Clostridium</taxon>
    </lineage>
</organism>
<evidence type="ECO:0000256" key="12">
    <source>
        <dbReference type="SAM" id="Phobius"/>
    </source>
</evidence>
<dbReference type="InterPro" id="IPR032179">
    <property type="entry name" value="Cry22Aa_Ig-like"/>
</dbReference>
<dbReference type="CDD" id="cd02859">
    <property type="entry name" value="E_set_AMPKbeta_like_N"/>
    <property type="match status" value="2"/>
</dbReference>
<dbReference type="InterPro" id="IPR002044">
    <property type="entry name" value="CBM20"/>
</dbReference>
<dbReference type="EMBL" id="CYZV01000003">
    <property type="protein sequence ID" value="CUN65936.1"/>
    <property type="molecule type" value="Genomic_DNA"/>
</dbReference>
<dbReference type="RefSeq" id="WP_055275188.1">
    <property type="nucleotide sequence ID" value="NZ_CYZV01000003.1"/>
</dbReference>
<dbReference type="InterPro" id="IPR013780">
    <property type="entry name" value="Glyco_hydro_b"/>
</dbReference>
<dbReference type="PROSITE" id="PS51166">
    <property type="entry name" value="CBM20"/>
    <property type="match status" value="2"/>
</dbReference>
<keyword evidence="8" id="KW-0106">Calcium</keyword>
<dbReference type="SUPFAM" id="SSF49452">
    <property type="entry name" value="Starch-binding domain-like"/>
    <property type="match status" value="3"/>
</dbReference>
<dbReference type="GO" id="GO:2001070">
    <property type="term" value="F:starch binding"/>
    <property type="evidence" value="ECO:0007669"/>
    <property type="project" value="InterPro"/>
</dbReference>
<dbReference type="InterPro" id="IPR032640">
    <property type="entry name" value="AMPK1_CBM"/>
</dbReference>
<keyword evidence="3" id="KW-0134">Cell wall</keyword>
<evidence type="ECO:0000313" key="14">
    <source>
        <dbReference type="EMBL" id="CUN65936.1"/>
    </source>
</evidence>
<accession>A0A173YRT9</accession>
<feature type="domain" description="CBM20" evidence="13">
    <location>
        <begin position="1583"/>
        <end position="1693"/>
    </location>
</feature>
<dbReference type="SUPFAM" id="SSF51011">
    <property type="entry name" value="Glycosyl hydrolase domain"/>
    <property type="match status" value="1"/>
</dbReference>
<keyword evidence="12" id="KW-1133">Transmembrane helix</keyword>
<evidence type="ECO:0000313" key="15">
    <source>
        <dbReference type="Proteomes" id="UP000095558"/>
    </source>
</evidence>
<evidence type="ECO:0000256" key="5">
    <source>
        <dbReference type="ARBA" id="ARBA00022723"/>
    </source>
</evidence>
<keyword evidence="6" id="KW-0732">Signal</keyword>
<sequence length="2124" mass="237900">MKKRGLMKYKWQVAVMMLVLFCLNLVPFPNGVSDVLAETVLKSPVVNSDGTVTFNYQGDGTENAVKVKGEFSGWNTIDMIKGENNIWTTTVEGISGINEYGIVTWADTTTDDINGDWKGDPLNSYKKGNNPAVVVNPQVSNGKVTLYYLGNGTETRVAVKGSFDNEWSVLHEMINESSSNIWSVTLDLAPGNYEYGIVTWSPDTSNQEFGDWQGDPLNPKHSEEGDFTSNALISVEGESELKSPEINEDGSVTFRAEYEGENLYLIGSMVEWNTSKEIKMEKNEQGIFSTTINLEPGTYEYKFKPCEGDNWEGAFKDSLNTEVNGENSVIVVPKQQEKKTVKVRFVKEGETKYENWGFWTWYPGEVGKFVEFDYIDKEGAYALLELPANVTEGELGIIVKEGQGWDNKATGDLKYEISDLNNDNNEIVVIYGEKENPKSVIQRAFIKEYEEITVNIHYKRNSKDYDNWNIWEWLDGTDGETLELTSEDSYGKVATKVYENLINDTKMGFIVKKTEGDNEWAEKDVDINRFIDLRHVSNDGTLDIYVTQGKEAFGYHSPLASKEIIDLDGQVNGDMLYHNTWDNLYKYPFGAVAEGTDVTVRMHAQKGDLQYARVLVRNTNTNRSDLYNMEKVSTITVDEEQVDIWEATFTPDEIGVYGYKFIAGDGDTVKYYCEDGSEGKTGTVGDKNGLFFQLTVYDKDYKTPDWMKEAVVYQIFPDRFFNGEESNDTAKENARGEEPIETHETWNSLPDNPRLGENGMDDIDGAYSGDGIWSNDFFGGDIEGIQEKLDYLQGLGVNTLYLNPISMASSNHKYDATDYKTLDPMFGTEEEFKAFTAELKSRGMHLIVDGVFNHVGDDSIYFDRYGKYDTVGAYEYWSYVYDSMNNEAITQEAAMTKADAYFVEDGQTFSEEKWHLWFNIKNTKVDVGTTNERYDYQGWWGYDSLPEFKSVTKEEAIELGLASENDEFVNKASEWNNKELVDYIYKDEDSVAKQWIDWGADGWRLDVANEVDTVFWNDFREVMKEHNSETLILGEIWDDASKYFVGDQYDSVMNYRIRAALIDYLKNGNATRLNDTLMAVYEDYPEEAFYALMNLMGSHDVARAIYVLGGGSDSSERAELGNYDENLGKQRLKLAALFEFGYAGAPTIYYGDEAGVTGSKDPDCRRTYPWGNEDDSLVSFYEAIGAVRENNKELFSYGDLTTLYTGTEGVYVYGRSYEDKHAIVAINPTQSDAKITLDLKEFTGNGTNFIDGLDSDYKISVKDGKVEITIPAMTGRMMTSINVIKLPDSVSNITGIEGNGEVTLKWDSVKGAKEYKVYSSSFKGSLQIEVEIVDNTEITIDKLTNGNRLYFAVSTIDKDGNESPLSWSDGLTPHSEITWLGNLSDVKADKVDISSSINVNSEVYIENVSNVEGASEGLVGRLLVKYPGDEEFTTFKGTYLEENGNNDVFTASFIANKAGKYEYKFEFTTKGTYGFNDKDSIKSTEVKSFKLAVNDNVSPAEAIELNTPEAQSGEVNLSWNIVGENNIALYEIVRNGVVVARIQDKSIVSYKDTDVKNKTEYKYEVIAYTNGGNSIKSNLVDVTPDLVMVEVTFKLHAPSYTPLDAVITMPGGMNGWDVNSWEMSRNGAVTADWTYTISVLEGEEIEYKYVKGGAWDQEALMNYSNPKAANQSKYGCTTGEGGNEKITVVNQGNGKMLVENEVVRWKDMPVVVLDPSNGSYTKNETITVKGNSMLDPNLTINGEKVEVDENGNFVHQVKLNVGKNDINIHIEPTDENKNNPDIFNNNEEAIGFATKDLSLEITRLAEGEEIPGPTINANDRVLKLGDEFNVLEGITASDAEGNDITEKLEVIENTVDTSKEGDYKVIYKVVDQNGKEATKEIKVTVEKQDSEEDEDDDTSVEVKPEENGTIKVDKITDKDGNNKINISKPSDEAIVEITDIESIKNGTGSIEITNGNQTLLIPFSVFDKELLVDGSSVIVKLKKSNDDTITKGLKAVNKVYEIDLSIKNRDKSTKITTAKDGRITMSITLTDDELKGLNKSKLSAFYYNEENKKYEIVETKVDGNTIVFTTDKIGKFIIAEKSSTVDGSILPQTGGTNNMYYIIIALLCTVGGIAIVYKKKELRK</sequence>
<dbReference type="Pfam" id="PF09136">
    <property type="entry name" value="Glucodextran_B"/>
    <property type="match status" value="1"/>
</dbReference>
<feature type="region of interest" description="Disordered" evidence="11">
    <location>
        <begin position="724"/>
        <end position="761"/>
    </location>
</feature>
<dbReference type="InterPro" id="IPR013783">
    <property type="entry name" value="Ig-like_fold"/>
</dbReference>
<dbReference type="SUPFAM" id="SSF81296">
    <property type="entry name" value="E set domains"/>
    <property type="match status" value="4"/>
</dbReference>
<dbReference type="SMART" id="SM00632">
    <property type="entry name" value="Aamy_C"/>
    <property type="match status" value="1"/>
</dbReference>
<feature type="compositionally biased region" description="Acidic residues" evidence="11">
    <location>
        <begin position="1889"/>
        <end position="1899"/>
    </location>
</feature>
<dbReference type="SMART" id="SM01065">
    <property type="entry name" value="CBM_2"/>
    <property type="match status" value="2"/>
</dbReference>
<proteinExistence type="inferred from homology"/>
<dbReference type="Gene3D" id="3.20.20.80">
    <property type="entry name" value="Glycosidases"/>
    <property type="match status" value="1"/>
</dbReference>
<keyword evidence="7" id="KW-0378">Hydrolase</keyword>
<dbReference type="InterPro" id="IPR013784">
    <property type="entry name" value="Carb-bd-like_fold"/>
</dbReference>
<dbReference type="Pfam" id="PF16561">
    <property type="entry name" value="AMPK1_CBM"/>
    <property type="match status" value="1"/>
</dbReference>
<keyword evidence="9" id="KW-0572">Peptidoglycan-anchor</keyword>
<dbReference type="InterPro" id="IPR019931">
    <property type="entry name" value="LPXTG_anchor"/>
</dbReference>
<dbReference type="SMART" id="SM00060">
    <property type="entry name" value="FN3"/>
    <property type="match status" value="2"/>
</dbReference>
<dbReference type="PANTHER" id="PTHR10357:SF210">
    <property type="entry name" value="MALTODEXTRIN GLUCOSIDASE"/>
    <property type="match status" value="1"/>
</dbReference>
<dbReference type="InterPro" id="IPR054174">
    <property type="entry name" value="Alpha-amylase-like_C"/>
</dbReference>
<dbReference type="Pfam" id="PF16403">
    <property type="entry name" value="Bact_surface_Ig-like"/>
    <property type="match status" value="1"/>
</dbReference>
<evidence type="ECO:0000256" key="8">
    <source>
        <dbReference type="ARBA" id="ARBA00022837"/>
    </source>
</evidence>
<dbReference type="CDD" id="cd11338">
    <property type="entry name" value="AmyAc_CMD"/>
    <property type="match status" value="1"/>
</dbReference>
<keyword evidence="5" id="KW-0479">Metal-binding</keyword>
<evidence type="ECO:0000256" key="4">
    <source>
        <dbReference type="ARBA" id="ARBA00022525"/>
    </source>
</evidence>
<dbReference type="OrthoDB" id="9805159at2"/>
<feature type="compositionally biased region" description="Basic and acidic residues" evidence="11">
    <location>
        <begin position="728"/>
        <end position="744"/>
    </location>
</feature>
<feature type="region of interest" description="Disordered" evidence="11">
    <location>
        <begin position="1885"/>
        <end position="1905"/>
    </location>
</feature>
<dbReference type="Gene3D" id="2.60.40.1180">
    <property type="entry name" value="Golgi alpha-mannosidase II"/>
    <property type="match status" value="1"/>
</dbReference>
<dbReference type="Pfam" id="PF22026">
    <property type="entry name" value="Alpha-amylase_C_2"/>
    <property type="match status" value="1"/>
</dbReference>
<keyword evidence="10" id="KW-0326">Glycosidase</keyword>
<dbReference type="InterPro" id="IPR014756">
    <property type="entry name" value="Ig_E-set"/>
</dbReference>
<dbReference type="SUPFAM" id="SSF49265">
    <property type="entry name" value="Fibronectin type III"/>
    <property type="match status" value="1"/>
</dbReference>
<evidence type="ECO:0000259" key="13">
    <source>
        <dbReference type="PROSITE" id="PS51166"/>
    </source>
</evidence>
<dbReference type="Pfam" id="PF03714">
    <property type="entry name" value="PUD"/>
    <property type="match status" value="2"/>
</dbReference>
<evidence type="ECO:0000256" key="9">
    <source>
        <dbReference type="ARBA" id="ARBA00023088"/>
    </source>
</evidence>
<dbReference type="InterPro" id="IPR003961">
    <property type="entry name" value="FN3_dom"/>
</dbReference>
<dbReference type="GO" id="GO:0005975">
    <property type="term" value="P:carbohydrate metabolic process"/>
    <property type="evidence" value="ECO:0007669"/>
    <property type="project" value="InterPro"/>
</dbReference>
<dbReference type="SUPFAM" id="SSF51445">
    <property type="entry name" value="(Trans)glycosidases"/>
    <property type="match status" value="1"/>
</dbReference>
<dbReference type="CDD" id="cd02857">
    <property type="entry name" value="E_set_CDase_PDE_N"/>
    <property type="match status" value="1"/>
</dbReference>
<gene>
    <name evidence="14" type="primary">apu_1</name>
    <name evidence="14" type="ORF">ERS852470_00425</name>
</gene>
<protein>
    <submittedName>
        <fullName evidence="14">Putative alpha amylase, catalytic domain-containing protein</fullName>
    </submittedName>
</protein>
<evidence type="ECO:0000256" key="2">
    <source>
        <dbReference type="ARBA" id="ARBA00008061"/>
    </source>
</evidence>
<comment type="similarity">
    <text evidence="2">Belongs to the glycosyl hydrolase 13 family.</text>
</comment>
<dbReference type="Pfam" id="PF00128">
    <property type="entry name" value="Alpha-amylase"/>
    <property type="match status" value="1"/>
</dbReference>
<evidence type="ECO:0000256" key="7">
    <source>
        <dbReference type="ARBA" id="ARBA00022801"/>
    </source>
</evidence>
<dbReference type="GO" id="GO:0004553">
    <property type="term" value="F:hydrolase activity, hydrolyzing O-glycosyl compounds"/>
    <property type="evidence" value="ECO:0007669"/>
    <property type="project" value="InterPro"/>
</dbReference>
<evidence type="ECO:0000256" key="11">
    <source>
        <dbReference type="SAM" id="MobiDB-lite"/>
    </source>
</evidence>